<dbReference type="EMBL" id="JARHUD010000003">
    <property type="protein sequence ID" value="MDF2095427.1"/>
    <property type="molecule type" value="Genomic_DNA"/>
</dbReference>
<accession>A0ABT5YKM7</accession>
<proteinExistence type="inferred from homology"/>
<comment type="similarity">
    <text evidence="1 2">Belongs to the Iojap/RsfS family.</text>
</comment>
<keyword evidence="2" id="KW-0963">Cytoplasm</keyword>
<evidence type="ECO:0000313" key="3">
    <source>
        <dbReference type="EMBL" id="MDF2095427.1"/>
    </source>
</evidence>
<dbReference type="InterPro" id="IPR043519">
    <property type="entry name" value="NT_sf"/>
</dbReference>
<dbReference type="PANTHER" id="PTHR21043:SF0">
    <property type="entry name" value="MITOCHONDRIAL ASSEMBLY OF RIBOSOMAL LARGE SUBUNIT PROTEIN 1"/>
    <property type="match status" value="1"/>
</dbReference>
<dbReference type="SUPFAM" id="SSF81301">
    <property type="entry name" value="Nucleotidyltransferase"/>
    <property type="match status" value="1"/>
</dbReference>
<protein>
    <recommendedName>
        <fullName evidence="2">Ribosomal silencing factor RsfS</fullName>
    </recommendedName>
</protein>
<comment type="function">
    <text evidence="2">Functions as a ribosomal silencing factor. Interacts with ribosomal protein uL14 (rplN), blocking formation of intersubunit bridge B8. Prevents association of the 30S and 50S ribosomal subunits and the formation of functional ribosomes, thus repressing translation.</text>
</comment>
<name>A0ABT5YKM7_9PROT</name>
<reference evidence="3 4" key="1">
    <citation type="submission" date="2023-03" db="EMBL/GenBank/DDBJ databases">
        <title>Fodinicurvata sp. CAU 1616 isolated from sea sendiment.</title>
        <authorList>
            <person name="Kim W."/>
        </authorList>
    </citation>
    <scope>NUCLEOTIDE SEQUENCE [LARGE SCALE GENOMIC DNA]</scope>
    <source>
        <strain evidence="3 4">CAU 1616</strain>
    </source>
</reference>
<dbReference type="HAMAP" id="MF_01477">
    <property type="entry name" value="Iojap_RsfS"/>
    <property type="match status" value="1"/>
</dbReference>
<comment type="subunit">
    <text evidence="2">Interacts with ribosomal protein uL14 (rplN).</text>
</comment>
<organism evidence="3 4">
    <name type="scientific">Aquibaculum arenosum</name>
    <dbReference type="NCBI Taxonomy" id="3032591"/>
    <lineage>
        <taxon>Bacteria</taxon>
        <taxon>Pseudomonadati</taxon>
        <taxon>Pseudomonadota</taxon>
        <taxon>Alphaproteobacteria</taxon>
        <taxon>Rhodospirillales</taxon>
        <taxon>Rhodovibrionaceae</taxon>
        <taxon>Aquibaculum</taxon>
    </lineage>
</organism>
<dbReference type="PANTHER" id="PTHR21043">
    <property type="entry name" value="IOJAP SUPERFAMILY ORTHOLOG"/>
    <property type="match status" value="1"/>
</dbReference>
<keyword evidence="2" id="KW-0810">Translation regulation</keyword>
<dbReference type="InterPro" id="IPR004394">
    <property type="entry name" value="Iojap/RsfS/C7orf30"/>
</dbReference>
<sequence>MEASLSDDKAEDIVVIDLSGRSSFADYMVIASGRSTRQVASIVEHLRERLKAAGVQDIAVEGLTQGDWVLLDAGDAVVHVFRPELREFYNLEKMWGAPTVRSAEVETPA</sequence>
<comment type="subcellular location">
    <subcellularLocation>
        <location evidence="2">Cytoplasm</location>
    </subcellularLocation>
</comment>
<dbReference type="Proteomes" id="UP001215503">
    <property type="component" value="Unassembled WGS sequence"/>
</dbReference>
<dbReference type="Pfam" id="PF02410">
    <property type="entry name" value="RsfS"/>
    <property type="match status" value="1"/>
</dbReference>
<dbReference type="NCBIfam" id="TIGR00090">
    <property type="entry name" value="rsfS_iojap_ybeB"/>
    <property type="match status" value="1"/>
</dbReference>
<keyword evidence="4" id="KW-1185">Reference proteome</keyword>
<evidence type="ECO:0000256" key="2">
    <source>
        <dbReference type="HAMAP-Rule" id="MF_01477"/>
    </source>
</evidence>
<dbReference type="Gene3D" id="3.30.460.10">
    <property type="entry name" value="Beta Polymerase, domain 2"/>
    <property type="match status" value="1"/>
</dbReference>
<gene>
    <name evidence="2 3" type="primary">rsfS</name>
    <name evidence="3" type="ORF">P2G67_05515</name>
</gene>
<dbReference type="RefSeq" id="WP_275821464.1">
    <property type="nucleotide sequence ID" value="NZ_JARHUD010000003.1"/>
</dbReference>
<comment type="caution">
    <text evidence="3">The sequence shown here is derived from an EMBL/GenBank/DDBJ whole genome shotgun (WGS) entry which is preliminary data.</text>
</comment>
<evidence type="ECO:0000313" key="4">
    <source>
        <dbReference type="Proteomes" id="UP001215503"/>
    </source>
</evidence>
<keyword evidence="2" id="KW-0678">Repressor</keyword>
<evidence type="ECO:0000256" key="1">
    <source>
        <dbReference type="ARBA" id="ARBA00010574"/>
    </source>
</evidence>